<dbReference type="PIRSF" id="PIRSF000178">
    <property type="entry name" value="SDH_cyt_b560"/>
    <property type="match status" value="1"/>
</dbReference>
<dbReference type="GO" id="GO:0009055">
    <property type="term" value="F:electron transfer activity"/>
    <property type="evidence" value="ECO:0007669"/>
    <property type="project" value="InterPro"/>
</dbReference>
<name>A0A1F6TCE5_9PROT</name>
<evidence type="ECO:0000256" key="9">
    <source>
        <dbReference type="ARBA" id="ARBA00023004"/>
    </source>
</evidence>
<reference evidence="14 15" key="1">
    <citation type="journal article" date="2016" name="Nat. Commun.">
        <title>Thousands of microbial genomes shed light on interconnected biogeochemical processes in an aquifer system.</title>
        <authorList>
            <person name="Anantharaman K."/>
            <person name="Brown C.T."/>
            <person name="Hug L.A."/>
            <person name="Sharon I."/>
            <person name="Castelle C.J."/>
            <person name="Probst A.J."/>
            <person name="Thomas B.C."/>
            <person name="Singh A."/>
            <person name="Wilkins M.J."/>
            <person name="Karaoz U."/>
            <person name="Brodie E.L."/>
            <person name="Williams K.H."/>
            <person name="Hubbard S.S."/>
            <person name="Banfield J.F."/>
        </authorList>
    </citation>
    <scope>NUCLEOTIDE SEQUENCE [LARGE SCALE GENOMIC DNA]</scope>
</reference>
<dbReference type="SUPFAM" id="SSF81343">
    <property type="entry name" value="Fumarate reductase respiratory complex transmembrane subunits"/>
    <property type="match status" value="1"/>
</dbReference>
<evidence type="ECO:0000256" key="8">
    <source>
        <dbReference type="ARBA" id="ARBA00022989"/>
    </source>
</evidence>
<keyword evidence="7 12" id="KW-0479">Metal-binding</keyword>
<dbReference type="CDD" id="cd03499">
    <property type="entry name" value="SQR_TypeC_SdhC"/>
    <property type="match status" value="1"/>
</dbReference>
<feature type="binding site" description="axial binding residue" evidence="12">
    <location>
        <position position="82"/>
    </location>
    <ligand>
        <name>heme</name>
        <dbReference type="ChEBI" id="CHEBI:30413"/>
        <note>ligand shared with second transmembrane subunit</note>
    </ligand>
    <ligandPart>
        <name>Fe</name>
        <dbReference type="ChEBI" id="CHEBI:18248"/>
    </ligandPart>
</feature>
<comment type="cofactor">
    <cofactor evidence="12">
        <name>heme</name>
        <dbReference type="ChEBI" id="CHEBI:30413"/>
    </cofactor>
    <text evidence="12">The heme is bound between the two transmembrane subunits.</text>
</comment>
<comment type="subunit">
    <text evidence="11">Part of an enzyme complex containing four subunits: a flavoprotein, an iron-sulfur protein, plus two membrane-anchoring proteins, SdhC and SdhD. The complex can form homotrimers.</text>
</comment>
<comment type="subcellular location">
    <subcellularLocation>
        <location evidence="2">Membrane</location>
        <topology evidence="2">Multi-pass membrane protein</topology>
    </subcellularLocation>
</comment>
<keyword evidence="8 13" id="KW-1133">Transmembrane helix</keyword>
<proteinExistence type="inferred from homology"/>
<evidence type="ECO:0000256" key="4">
    <source>
        <dbReference type="ARBA" id="ARBA00020076"/>
    </source>
</evidence>
<dbReference type="NCBIfam" id="TIGR02970">
    <property type="entry name" value="succ_dehyd_cytB"/>
    <property type="match status" value="1"/>
</dbReference>
<dbReference type="GO" id="GO:0006099">
    <property type="term" value="P:tricarboxylic acid cycle"/>
    <property type="evidence" value="ECO:0007669"/>
    <property type="project" value="InterPro"/>
</dbReference>
<comment type="similarity">
    <text evidence="3">Belongs to the cytochrome b560 family.</text>
</comment>
<evidence type="ECO:0000256" key="1">
    <source>
        <dbReference type="ARBA" id="ARBA00004050"/>
    </source>
</evidence>
<organism evidence="14 15">
    <name type="scientific">Candidatus Muproteobacteria bacterium RBG_16_65_31</name>
    <dbReference type="NCBI Taxonomy" id="1817759"/>
    <lineage>
        <taxon>Bacteria</taxon>
        <taxon>Pseudomonadati</taxon>
        <taxon>Pseudomonadota</taxon>
        <taxon>Candidatus Muproteobacteria</taxon>
    </lineage>
</organism>
<gene>
    <name evidence="14" type="ORF">A2V92_04280</name>
</gene>
<evidence type="ECO:0000256" key="3">
    <source>
        <dbReference type="ARBA" id="ARBA00007244"/>
    </source>
</evidence>
<sequence length="124" mass="13434">MEKKNKRPVYLNLLQIRLPISGVVSIVHRITGVLLVLLIAPALYVLQRALESPAVYGGLVAGIGTFPGRLGVLLAVWLLAQHFFSGLRHLLLDIDIGVERTTARTSAWLSFILSVLTAVVAGLL</sequence>
<dbReference type="Pfam" id="PF01127">
    <property type="entry name" value="Sdh_cyt"/>
    <property type="match status" value="1"/>
</dbReference>
<dbReference type="InterPro" id="IPR000701">
    <property type="entry name" value="SuccDH_FuR_B_TM-su"/>
</dbReference>
<evidence type="ECO:0000256" key="12">
    <source>
        <dbReference type="PIRSR" id="PIRSR000178-1"/>
    </source>
</evidence>
<evidence type="ECO:0000256" key="11">
    <source>
        <dbReference type="ARBA" id="ARBA00025912"/>
    </source>
</evidence>
<dbReference type="PROSITE" id="PS01000">
    <property type="entry name" value="SDH_CYT_1"/>
    <property type="match status" value="1"/>
</dbReference>
<comment type="caution">
    <text evidence="14">The sequence shown here is derived from an EMBL/GenBank/DDBJ whole genome shotgun (WGS) entry which is preliminary data.</text>
</comment>
<feature type="transmembrane region" description="Helical" evidence="13">
    <location>
        <begin position="20"/>
        <end position="44"/>
    </location>
</feature>
<feature type="transmembrane region" description="Helical" evidence="13">
    <location>
        <begin position="56"/>
        <end position="80"/>
    </location>
</feature>
<dbReference type="AlphaFoldDB" id="A0A1F6TCE5"/>
<evidence type="ECO:0000256" key="6">
    <source>
        <dbReference type="ARBA" id="ARBA00022692"/>
    </source>
</evidence>
<dbReference type="GO" id="GO:0016020">
    <property type="term" value="C:membrane"/>
    <property type="evidence" value="ECO:0007669"/>
    <property type="project" value="UniProtKB-SubCell"/>
</dbReference>
<dbReference type="GO" id="GO:0046872">
    <property type="term" value="F:metal ion binding"/>
    <property type="evidence" value="ECO:0007669"/>
    <property type="project" value="UniProtKB-KW"/>
</dbReference>
<keyword evidence="5 12" id="KW-0349">Heme</keyword>
<evidence type="ECO:0000256" key="7">
    <source>
        <dbReference type="ARBA" id="ARBA00022723"/>
    </source>
</evidence>
<protein>
    <recommendedName>
        <fullName evidence="4">Succinate dehydrogenase cytochrome b556 subunit</fullName>
    </recommendedName>
</protein>
<dbReference type="EMBL" id="MFST01000139">
    <property type="protein sequence ID" value="OGI42811.1"/>
    <property type="molecule type" value="Genomic_DNA"/>
</dbReference>
<evidence type="ECO:0000256" key="10">
    <source>
        <dbReference type="ARBA" id="ARBA00023136"/>
    </source>
</evidence>
<evidence type="ECO:0000256" key="5">
    <source>
        <dbReference type="ARBA" id="ARBA00022617"/>
    </source>
</evidence>
<keyword evidence="9 12" id="KW-0408">Iron</keyword>
<keyword evidence="6 13" id="KW-0812">Transmembrane</keyword>
<evidence type="ECO:0000256" key="13">
    <source>
        <dbReference type="SAM" id="Phobius"/>
    </source>
</evidence>
<feature type="transmembrane region" description="Helical" evidence="13">
    <location>
        <begin position="101"/>
        <end position="123"/>
    </location>
</feature>
<accession>A0A1F6TCE5</accession>
<evidence type="ECO:0000313" key="14">
    <source>
        <dbReference type="EMBL" id="OGI42811.1"/>
    </source>
</evidence>
<dbReference type="Gene3D" id="1.20.1300.10">
    <property type="entry name" value="Fumarate reductase/succinate dehydrogenase, transmembrane subunit"/>
    <property type="match status" value="1"/>
</dbReference>
<dbReference type="InterPro" id="IPR034804">
    <property type="entry name" value="SQR/QFR_C/D"/>
</dbReference>
<dbReference type="InterPro" id="IPR014314">
    <property type="entry name" value="Succ_DH_cytb556"/>
</dbReference>
<keyword evidence="10 13" id="KW-0472">Membrane</keyword>
<evidence type="ECO:0000313" key="15">
    <source>
        <dbReference type="Proteomes" id="UP000179344"/>
    </source>
</evidence>
<evidence type="ECO:0000256" key="2">
    <source>
        <dbReference type="ARBA" id="ARBA00004141"/>
    </source>
</evidence>
<comment type="function">
    <text evidence="1">Membrane-anchoring subunit of succinate dehydrogenase (SDH).</text>
</comment>
<dbReference type="Proteomes" id="UP000179344">
    <property type="component" value="Unassembled WGS sequence"/>
</dbReference>
<dbReference type="InterPro" id="IPR018495">
    <property type="entry name" value="Succ_DH_cyt_bsu_CS"/>
</dbReference>